<accession>A0ABR2YNR7</accession>
<feature type="domain" description="Enoyl reductase (ER)" evidence="3">
    <location>
        <begin position="16"/>
        <end position="343"/>
    </location>
</feature>
<dbReference type="CDD" id="cd05282">
    <property type="entry name" value="ETR_like"/>
    <property type="match status" value="1"/>
</dbReference>
<evidence type="ECO:0000256" key="1">
    <source>
        <dbReference type="ARBA" id="ARBA00022857"/>
    </source>
</evidence>
<dbReference type="PANTHER" id="PTHR48106">
    <property type="entry name" value="QUINONE OXIDOREDUCTASE PIG3-RELATED"/>
    <property type="match status" value="1"/>
</dbReference>
<dbReference type="SUPFAM" id="SSF50129">
    <property type="entry name" value="GroES-like"/>
    <property type="match status" value="1"/>
</dbReference>
<dbReference type="Pfam" id="PF08240">
    <property type="entry name" value="ADH_N"/>
    <property type="match status" value="1"/>
</dbReference>
<dbReference type="Gene3D" id="3.40.50.720">
    <property type="entry name" value="NAD(P)-binding Rossmann-like Domain"/>
    <property type="match status" value="1"/>
</dbReference>
<comment type="caution">
    <text evidence="4">The sequence shown here is derived from an EMBL/GenBank/DDBJ whole genome shotgun (WGS) entry which is preliminary data.</text>
</comment>
<keyword evidence="2" id="KW-0560">Oxidoreductase</keyword>
<protein>
    <recommendedName>
        <fullName evidence="3">Enoyl reductase (ER) domain-containing protein</fullName>
    </recommendedName>
</protein>
<evidence type="ECO:0000313" key="4">
    <source>
        <dbReference type="EMBL" id="KAK9908592.1"/>
    </source>
</evidence>
<dbReference type="InterPro" id="IPR013154">
    <property type="entry name" value="ADH-like_N"/>
</dbReference>
<dbReference type="SUPFAM" id="SSF51735">
    <property type="entry name" value="NAD(P)-binding Rossmann-fold domains"/>
    <property type="match status" value="1"/>
</dbReference>
<organism evidence="4 5">
    <name type="scientific">Coccomyxa subellipsoidea</name>
    <dbReference type="NCBI Taxonomy" id="248742"/>
    <lineage>
        <taxon>Eukaryota</taxon>
        <taxon>Viridiplantae</taxon>
        <taxon>Chlorophyta</taxon>
        <taxon>core chlorophytes</taxon>
        <taxon>Trebouxiophyceae</taxon>
        <taxon>Trebouxiophyceae incertae sedis</taxon>
        <taxon>Coccomyxaceae</taxon>
        <taxon>Coccomyxa</taxon>
    </lineage>
</organism>
<dbReference type="Proteomes" id="UP001491310">
    <property type="component" value="Unassembled WGS sequence"/>
</dbReference>
<dbReference type="PANTHER" id="PTHR48106:SF2">
    <property type="entry name" value="ZN2+-BINDING DEHYDROGENASE"/>
    <property type="match status" value="1"/>
</dbReference>
<dbReference type="InterPro" id="IPR036291">
    <property type="entry name" value="NAD(P)-bd_dom_sf"/>
</dbReference>
<reference evidence="4 5" key="1">
    <citation type="journal article" date="2024" name="Nat. Commun.">
        <title>Phylogenomics reveals the evolutionary origins of lichenization in chlorophyte algae.</title>
        <authorList>
            <person name="Puginier C."/>
            <person name="Libourel C."/>
            <person name="Otte J."/>
            <person name="Skaloud P."/>
            <person name="Haon M."/>
            <person name="Grisel S."/>
            <person name="Petersen M."/>
            <person name="Berrin J.G."/>
            <person name="Delaux P.M."/>
            <person name="Dal Grande F."/>
            <person name="Keller J."/>
        </authorList>
    </citation>
    <scope>NUCLEOTIDE SEQUENCE [LARGE SCALE GENOMIC DNA]</scope>
    <source>
        <strain evidence="4 5">SAG 216-7</strain>
    </source>
</reference>
<dbReference type="InterPro" id="IPR011032">
    <property type="entry name" value="GroES-like_sf"/>
</dbReference>
<keyword evidence="1" id="KW-0521">NADP</keyword>
<dbReference type="InterPro" id="IPR020843">
    <property type="entry name" value="ER"/>
</dbReference>
<evidence type="ECO:0000256" key="2">
    <source>
        <dbReference type="ARBA" id="ARBA00023002"/>
    </source>
</evidence>
<sequence length="345" mass="37862">MGKEKAVVVRQFNKDNPAEALDVVKRDVPEPKAGEALVRVLMRPINPSDIFCIQGIYGGWHPKLPAIPGLEGLGVIEKIGPQPTPPSTETARKLKEGQRVVAVPWPSAEGEGTWQQYVAVPIENLVPVRDEVSNEDAAQYLVNPVTALGFFEDLKIPKCKYLLQNAANSVLGKEVILLAKKRGVKTINVVRRDEVINELKSIGADEVINSKTENIVARVKEITGNEGAWAAINPIGGPASRPFFSAVRNSGLVYIYSMYGDEVYVPIADLLWRDVTVRGFWLNVWLSRLPKDVKEQKLQEVMDLMADGIIKPPPARAKYPLDDVKKAVEDAQSKSGSAGKVLLEG</sequence>
<dbReference type="Pfam" id="PF00107">
    <property type="entry name" value="ADH_zinc_N"/>
    <property type="match status" value="1"/>
</dbReference>
<proteinExistence type="predicted"/>
<keyword evidence="5" id="KW-1185">Reference proteome</keyword>
<evidence type="ECO:0000259" key="3">
    <source>
        <dbReference type="SMART" id="SM00829"/>
    </source>
</evidence>
<dbReference type="EMBL" id="JALJOT010000007">
    <property type="protein sequence ID" value="KAK9908592.1"/>
    <property type="molecule type" value="Genomic_DNA"/>
</dbReference>
<dbReference type="SMART" id="SM00829">
    <property type="entry name" value="PKS_ER"/>
    <property type="match status" value="1"/>
</dbReference>
<name>A0ABR2YNR7_9CHLO</name>
<evidence type="ECO:0000313" key="5">
    <source>
        <dbReference type="Proteomes" id="UP001491310"/>
    </source>
</evidence>
<dbReference type="InterPro" id="IPR013149">
    <property type="entry name" value="ADH-like_C"/>
</dbReference>
<gene>
    <name evidence="4" type="ORF">WJX75_000128</name>
</gene>
<dbReference type="Gene3D" id="3.90.180.10">
    <property type="entry name" value="Medium-chain alcohol dehydrogenases, catalytic domain"/>
    <property type="match status" value="1"/>
</dbReference>